<organism evidence="1 2">
    <name type="scientific">Thiothrix lacustris</name>
    <dbReference type="NCBI Taxonomy" id="525917"/>
    <lineage>
        <taxon>Bacteria</taxon>
        <taxon>Pseudomonadati</taxon>
        <taxon>Pseudomonadota</taxon>
        <taxon>Gammaproteobacteria</taxon>
        <taxon>Thiotrichales</taxon>
        <taxon>Thiotrichaceae</taxon>
        <taxon>Thiothrix</taxon>
    </lineage>
</organism>
<evidence type="ECO:0000313" key="1">
    <source>
        <dbReference type="EMBL" id="OQX14068.1"/>
    </source>
</evidence>
<gene>
    <name evidence="1" type="ORF">BWK73_10440</name>
</gene>
<sequence length="76" mass="8384">MFNELKKLIGANNCASWMFMGCVGKSGKHDIKAYKHSGSREYVNLSADGKAWCFDGRDSYLEIDLDTAKNTAMGKG</sequence>
<dbReference type="EMBL" id="MTEJ01000035">
    <property type="protein sequence ID" value="OQX14068.1"/>
    <property type="molecule type" value="Genomic_DNA"/>
</dbReference>
<accession>A0A1Y1QUC2</accession>
<dbReference type="PROSITE" id="PS51257">
    <property type="entry name" value="PROKAR_LIPOPROTEIN"/>
    <property type="match status" value="1"/>
</dbReference>
<reference evidence="1 2" key="1">
    <citation type="submission" date="2017-01" db="EMBL/GenBank/DDBJ databases">
        <title>Novel large sulfur bacteria in the metagenomes of groundwater-fed chemosynthetic microbial mats in the Lake Huron basin.</title>
        <authorList>
            <person name="Sharrar A.M."/>
            <person name="Flood B.E."/>
            <person name="Bailey J.V."/>
            <person name="Jones D.S."/>
            <person name="Biddanda B."/>
            <person name="Ruberg S.A."/>
            <person name="Marcus D.N."/>
            <person name="Dick G.J."/>
        </authorList>
    </citation>
    <scope>NUCLEOTIDE SEQUENCE [LARGE SCALE GENOMIC DNA]</scope>
    <source>
        <strain evidence="1">A8</strain>
    </source>
</reference>
<protein>
    <submittedName>
        <fullName evidence="1">Uncharacterized protein</fullName>
    </submittedName>
</protein>
<proteinExistence type="predicted"/>
<evidence type="ECO:0000313" key="2">
    <source>
        <dbReference type="Proteomes" id="UP000192491"/>
    </source>
</evidence>
<name>A0A1Y1QUC2_9GAMM</name>
<dbReference type="Proteomes" id="UP000192491">
    <property type="component" value="Unassembled WGS sequence"/>
</dbReference>
<comment type="caution">
    <text evidence="1">The sequence shown here is derived from an EMBL/GenBank/DDBJ whole genome shotgun (WGS) entry which is preliminary data.</text>
</comment>
<dbReference type="AlphaFoldDB" id="A0A1Y1QUC2"/>